<dbReference type="Proteomes" id="UP001148786">
    <property type="component" value="Unassembled WGS sequence"/>
</dbReference>
<proteinExistence type="predicted"/>
<name>A0A9W8N1N4_9AGAR</name>
<feature type="compositionally biased region" description="Basic residues" evidence="1">
    <location>
        <begin position="148"/>
        <end position="158"/>
    </location>
</feature>
<evidence type="ECO:0000256" key="1">
    <source>
        <dbReference type="SAM" id="MobiDB-lite"/>
    </source>
</evidence>
<evidence type="ECO:0000313" key="2">
    <source>
        <dbReference type="EMBL" id="KAJ3517372.1"/>
    </source>
</evidence>
<feature type="region of interest" description="Disordered" evidence="1">
    <location>
        <begin position="501"/>
        <end position="524"/>
    </location>
</feature>
<dbReference type="OrthoDB" id="3258416at2759"/>
<feature type="compositionally biased region" description="Polar residues" evidence="1">
    <location>
        <begin position="290"/>
        <end position="300"/>
    </location>
</feature>
<feature type="compositionally biased region" description="Basic and acidic residues" evidence="1">
    <location>
        <begin position="370"/>
        <end position="379"/>
    </location>
</feature>
<feature type="compositionally biased region" description="Polar residues" evidence="1">
    <location>
        <begin position="404"/>
        <end position="421"/>
    </location>
</feature>
<feature type="compositionally biased region" description="Polar residues" evidence="1">
    <location>
        <begin position="176"/>
        <end position="188"/>
    </location>
</feature>
<feature type="region of interest" description="Disordered" evidence="1">
    <location>
        <begin position="290"/>
        <end position="476"/>
    </location>
</feature>
<sequence>MPPLPSRKSLEAMKRVDLQKICKDYGVKANLKSEALIDLLLDTQSTPAPPPPQPTRRSVSTRQSSRAGPSRVSSMIVHDISEGEEEDGSQEDVQGSEAGQEKPPSPPPEPPRTRKKAKELQTRLGVGKPVVAGGSGPRAVTRSSGSSRGKRAKSSRSMKPREATIEEEPEPPTAPLQGSSTMPDLQQAESMVFRESHTLVKTLPPVGNVNLREDAGKLVHDAIRPLQVQIQALKSELSEPHTIKSEIAALKSQLADFTKTQNDMRTQLQQLSEFPSIVLALKDEIRQLRQATRTPSQPSTPKAGPSRQGLIGLGLPPVNLMVTAPHEAGSSSQPRPNPAFPRPGVAESTLGKRHRDSTSSVITGVIEEGQEGRYTEADLAKQAVRPTKKRPKLSTDDDGKEGTAQRNTPEPNVPVASSSKQAVPPFTVFRGSEEPSDYIDPPPPTEHLPDFFEPDAGPSTSQGSRFVPNVPTSSAHAEENQPFNFAFAPIMSAPSAMYLPTFPYPDPPQSPSPAGPSQPMFPSRHQDERTDIFKSFGLPSPIRSTRHYGALTQDERGVNPAALTQGSSSSKRDITSNDVAIGLGLTAVRTASSTEPPSLGTDQPTIKRTMFGTELEADTRFGDFGVEGVASGFWSTKF</sequence>
<keyword evidence="3" id="KW-1185">Reference proteome</keyword>
<dbReference type="EMBL" id="JANKHO010000021">
    <property type="protein sequence ID" value="KAJ3517372.1"/>
    <property type="molecule type" value="Genomic_DNA"/>
</dbReference>
<dbReference type="AlphaFoldDB" id="A0A9W8N1N4"/>
<feature type="region of interest" description="Disordered" evidence="1">
    <location>
        <begin position="42"/>
        <end position="188"/>
    </location>
</feature>
<accession>A0A9W8N1N4</accession>
<feature type="compositionally biased region" description="Pro residues" evidence="1">
    <location>
        <begin position="502"/>
        <end position="516"/>
    </location>
</feature>
<feature type="compositionally biased region" description="Low complexity" evidence="1">
    <location>
        <begin position="55"/>
        <end position="66"/>
    </location>
</feature>
<protein>
    <submittedName>
        <fullName evidence="2">Uncharacterized protein</fullName>
    </submittedName>
</protein>
<feature type="compositionally biased region" description="Basic and acidic residues" evidence="1">
    <location>
        <begin position="393"/>
        <end position="403"/>
    </location>
</feature>
<gene>
    <name evidence="2" type="ORF">NLJ89_g550</name>
</gene>
<feature type="compositionally biased region" description="Polar residues" evidence="1">
    <location>
        <begin position="458"/>
        <end position="475"/>
    </location>
</feature>
<organism evidence="2 3">
    <name type="scientific">Agrocybe chaxingu</name>
    <dbReference type="NCBI Taxonomy" id="84603"/>
    <lineage>
        <taxon>Eukaryota</taxon>
        <taxon>Fungi</taxon>
        <taxon>Dikarya</taxon>
        <taxon>Basidiomycota</taxon>
        <taxon>Agaricomycotina</taxon>
        <taxon>Agaricomycetes</taxon>
        <taxon>Agaricomycetidae</taxon>
        <taxon>Agaricales</taxon>
        <taxon>Agaricineae</taxon>
        <taxon>Strophariaceae</taxon>
        <taxon>Agrocybe</taxon>
    </lineage>
</organism>
<evidence type="ECO:0000313" key="3">
    <source>
        <dbReference type="Proteomes" id="UP001148786"/>
    </source>
</evidence>
<reference evidence="2" key="1">
    <citation type="submission" date="2022-07" db="EMBL/GenBank/DDBJ databases">
        <title>Genome Sequence of Agrocybe chaxingu.</title>
        <authorList>
            <person name="Buettner E."/>
        </authorList>
    </citation>
    <scope>NUCLEOTIDE SEQUENCE</scope>
    <source>
        <strain evidence="2">MP-N11</strain>
    </source>
</reference>
<comment type="caution">
    <text evidence="2">The sequence shown here is derived from an EMBL/GenBank/DDBJ whole genome shotgun (WGS) entry which is preliminary data.</text>
</comment>